<dbReference type="GO" id="GO:0071372">
    <property type="term" value="P:cellular response to follicle-stimulating hormone stimulus"/>
    <property type="evidence" value="ECO:0007669"/>
    <property type="project" value="Ensembl"/>
</dbReference>
<dbReference type="Pfam" id="PF00322">
    <property type="entry name" value="Endothelin"/>
    <property type="match status" value="2"/>
</dbReference>
<dbReference type="GO" id="GO:0061028">
    <property type="term" value="P:establishment of endothelial barrier"/>
    <property type="evidence" value="ECO:0007669"/>
    <property type="project" value="Ensembl"/>
</dbReference>
<evidence type="ECO:0000256" key="11">
    <source>
        <dbReference type="SAM" id="SignalP"/>
    </source>
</evidence>
<dbReference type="GO" id="GO:0007589">
    <property type="term" value="P:body fluid secretion"/>
    <property type="evidence" value="ECO:0007669"/>
    <property type="project" value="Ensembl"/>
</dbReference>
<organism evidence="13 14">
    <name type="scientific">Salvator merianae</name>
    <name type="common">Argentine black and white tegu</name>
    <name type="synonym">Tupinambis merianae</name>
    <dbReference type="NCBI Taxonomy" id="96440"/>
    <lineage>
        <taxon>Eukaryota</taxon>
        <taxon>Metazoa</taxon>
        <taxon>Chordata</taxon>
        <taxon>Craniata</taxon>
        <taxon>Vertebrata</taxon>
        <taxon>Euteleostomi</taxon>
        <taxon>Lepidosauria</taxon>
        <taxon>Squamata</taxon>
        <taxon>Bifurcata</taxon>
        <taxon>Unidentata</taxon>
        <taxon>Episquamata</taxon>
        <taxon>Laterata</taxon>
        <taxon>Teiioidea</taxon>
        <taxon>Teiidae</taxon>
        <taxon>Salvator</taxon>
    </lineage>
</organism>
<feature type="domain" description="Endothelin-like toxin" evidence="12">
    <location>
        <begin position="47"/>
        <end position="68"/>
    </location>
</feature>
<dbReference type="GO" id="GO:0014034">
    <property type="term" value="P:neural crest cell fate commitment"/>
    <property type="evidence" value="ECO:0007669"/>
    <property type="project" value="Ensembl"/>
</dbReference>
<dbReference type="GO" id="GO:0005737">
    <property type="term" value="C:cytoplasm"/>
    <property type="evidence" value="ECO:0007669"/>
    <property type="project" value="Ensembl"/>
</dbReference>
<keyword evidence="5" id="KW-0838">Vasoactive</keyword>
<dbReference type="GO" id="GO:0001666">
    <property type="term" value="P:response to hypoxia"/>
    <property type="evidence" value="ECO:0007669"/>
    <property type="project" value="Ensembl"/>
</dbReference>
<evidence type="ECO:0000256" key="4">
    <source>
        <dbReference type="ARBA" id="ARBA00022582"/>
    </source>
</evidence>
<sequence>MDYTRLILLLVAIWHGAQRTDAEPSALLERADKRPSSAPWPPRRSKRCSCSSLMDKECVYFCHLDIIWINTPERTVPYGLGSPSRTKRSLDSLPSGRLQGSLSRCVCANLQDQKCVNFCHAGKEQRAQFTTEKEWKDLRKGRDCRGLGLKCAFRQLSSSKKMRRSEAIGNSIKASFNIAKLNSRLYKLNQLKDNRTYKKQNIWENLKTTS</sequence>
<name>A0A8D0BGL8_SALMN</name>
<dbReference type="GO" id="GO:0048675">
    <property type="term" value="P:axon extension"/>
    <property type="evidence" value="ECO:0007669"/>
    <property type="project" value="Ensembl"/>
</dbReference>
<dbReference type="GO" id="GO:0019229">
    <property type="term" value="P:regulation of vasoconstriction"/>
    <property type="evidence" value="ECO:0007669"/>
    <property type="project" value="InterPro"/>
</dbReference>
<dbReference type="GO" id="GO:0061626">
    <property type="term" value="P:pharyngeal arch artery morphogenesis"/>
    <property type="evidence" value="ECO:0007669"/>
    <property type="project" value="Ensembl"/>
</dbReference>
<dbReference type="GO" id="GO:0023019">
    <property type="term" value="P:signal transduction involved in regulation of gene expression"/>
    <property type="evidence" value="ECO:0007669"/>
    <property type="project" value="Ensembl"/>
</dbReference>
<proteinExistence type="inferred from homology"/>
<dbReference type="GO" id="GO:0060385">
    <property type="term" value="P:axonogenesis involved in innervation"/>
    <property type="evidence" value="ECO:0007669"/>
    <property type="project" value="Ensembl"/>
</dbReference>
<dbReference type="GO" id="GO:1900182">
    <property type="term" value="P:positive regulation of protein localization to nucleus"/>
    <property type="evidence" value="ECO:0007669"/>
    <property type="project" value="Ensembl"/>
</dbReference>
<feature type="chain" id="PRO_5034991620" description="Endothelin-1" evidence="11">
    <location>
        <begin position="23"/>
        <end position="210"/>
    </location>
</feature>
<dbReference type="GO" id="GO:0044751">
    <property type="term" value="P:cellular response to human chorionic gonadotropin stimulus"/>
    <property type="evidence" value="ECO:0007669"/>
    <property type="project" value="Ensembl"/>
</dbReference>
<dbReference type="GO" id="GO:0030185">
    <property type="term" value="P:nitric oxide transport"/>
    <property type="evidence" value="ECO:0007669"/>
    <property type="project" value="Ensembl"/>
</dbReference>
<dbReference type="GO" id="GO:0072112">
    <property type="term" value="P:podocyte differentiation"/>
    <property type="evidence" value="ECO:0007669"/>
    <property type="project" value="Ensembl"/>
</dbReference>
<feature type="domain" description="Endothelin-like toxin" evidence="12">
    <location>
        <begin position="104"/>
        <end position="125"/>
    </location>
</feature>
<dbReference type="GO" id="GO:0070294">
    <property type="term" value="P:renal sodium ion absorption"/>
    <property type="evidence" value="ECO:0007669"/>
    <property type="project" value="Ensembl"/>
</dbReference>
<dbReference type="PANTHER" id="PTHR13874">
    <property type="entry name" value="ENDOTHELIN"/>
    <property type="match status" value="1"/>
</dbReference>
<evidence type="ECO:0000256" key="3">
    <source>
        <dbReference type="ARBA" id="ARBA00022525"/>
    </source>
</evidence>
<keyword evidence="6" id="KW-0800">Toxin</keyword>
<dbReference type="GO" id="GO:0035810">
    <property type="term" value="P:positive regulation of urine volume"/>
    <property type="evidence" value="ECO:0007669"/>
    <property type="project" value="Ensembl"/>
</dbReference>
<evidence type="ECO:0000256" key="2">
    <source>
        <dbReference type="ARBA" id="ARBA00010959"/>
    </source>
</evidence>
<dbReference type="GO" id="GO:0007585">
    <property type="term" value="P:respiratory gaseous exchange by respiratory system"/>
    <property type="evidence" value="ECO:0007669"/>
    <property type="project" value="Ensembl"/>
</dbReference>
<dbReference type="GO" id="GO:0097492">
    <property type="term" value="P:sympathetic neuron axon guidance"/>
    <property type="evidence" value="ECO:0007669"/>
    <property type="project" value="Ensembl"/>
</dbReference>
<dbReference type="GO" id="GO:0031707">
    <property type="term" value="F:endothelin A receptor binding"/>
    <property type="evidence" value="ECO:0007669"/>
    <property type="project" value="Ensembl"/>
</dbReference>
<keyword evidence="6" id="KW-1213">G-protein coupled receptor impairing toxin</keyword>
<dbReference type="GO" id="GO:0030072">
    <property type="term" value="P:peptide hormone secretion"/>
    <property type="evidence" value="ECO:0007669"/>
    <property type="project" value="Ensembl"/>
</dbReference>
<dbReference type="InterPro" id="IPR020475">
    <property type="entry name" value="Endothelin"/>
</dbReference>
<evidence type="ECO:0000256" key="1">
    <source>
        <dbReference type="ARBA" id="ARBA00004613"/>
    </source>
</evidence>
<dbReference type="GO" id="GO:0007005">
    <property type="term" value="P:mitochondrion organization"/>
    <property type="evidence" value="ECO:0007669"/>
    <property type="project" value="Ensembl"/>
</dbReference>
<dbReference type="InterPro" id="IPR019764">
    <property type="entry name" value="Endothelin_toxin_CS"/>
</dbReference>
<dbReference type="GO" id="GO:0007200">
    <property type="term" value="P:phospholipase C-activating G protein-coupled receptor signaling pathway"/>
    <property type="evidence" value="ECO:0007669"/>
    <property type="project" value="Ensembl"/>
</dbReference>
<evidence type="ECO:0000256" key="10">
    <source>
        <dbReference type="SAM" id="MobiDB-lite"/>
    </source>
</evidence>
<comment type="function">
    <text evidence="9">Endothelins are endothelium-derived vasoconstrictor peptides. Probable ligand for G-protein coupled receptors EDNRA and EDNRB which activates PTK2B, BCAR1, BCAR3 and, GTPases RAP1 and RHOA cascade in glomerular mesangial cells. Also binds the DEAR/FBXW7-AS1 receptor. Promotes mesenteric arterial wall remodeling via activation of ROCK signaling and subsequent colocalization of NFATC3 with F-actin filaments. NFATC3 then translocates to the nucleus where it subsequently promotes the transcription of the smooth muscle hypertrophy and differentiation marker ACTA2.</text>
</comment>
<dbReference type="GO" id="GO:0007193">
    <property type="term" value="P:adenylate cyclase-inhibiting G protein-coupled receptor signaling pathway"/>
    <property type="evidence" value="ECO:0007669"/>
    <property type="project" value="Ensembl"/>
</dbReference>
<keyword evidence="4" id="KW-0123">Cardiotoxin</keyword>
<dbReference type="GO" id="GO:0043179">
    <property type="term" value="P:rhythmic excitation"/>
    <property type="evidence" value="ECO:0007669"/>
    <property type="project" value="Ensembl"/>
</dbReference>
<dbReference type="GO" id="GO:0031708">
    <property type="term" value="F:endothelin B receptor binding"/>
    <property type="evidence" value="ECO:0007669"/>
    <property type="project" value="Ensembl"/>
</dbReference>
<dbReference type="GO" id="GO:0031583">
    <property type="term" value="P:phospholipase D-activating G protein-coupled receptor signaling pathway"/>
    <property type="evidence" value="ECO:0007669"/>
    <property type="project" value="Ensembl"/>
</dbReference>
<dbReference type="GO" id="GO:0005179">
    <property type="term" value="F:hormone activity"/>
    <property type="evidence" value="ECO:0007669"/>
    <property type="project" value="Ensembl"/>
</dbReference>
<dbReference type="GO" id="GO:0071806">
    <property type="term" value="P:protein transmembrane transport"/>
    <property type="evidence" value="ECO:0007669"/>
    <property type="project" value="Ensembl"/>
</dbReference>
<dbReference type="GO" id="GO:0003357">
    <property type="term" value="P:noradrenergic neuron differentiation"/>
    <property type="evidence" value="ECO:0007669"/>
    <property type="project" value="Ensembl"/>
</dbReference>
<dbReference type="GO" id="GO:0014826">
    <property type="term" value="P:vein smooth muscle contraction"/>
    <property type="evidence" value="ECO:0007669"/>
    <property type="project" value="Ensembl"/>
</dbReference>
<dbReference type="GO" id="GO:0070301">
    <property type="term" value="P:cellular response to hydrogen peroxide"/>
    <property type="evidence" value="ECO:0007669"/>
    <property type="project" value="Ensembl"/>
</dbReference>
<dbReference type="GO" id="GO:0005125">
    <property type="term" value="F:cytokine activity"/>
    <property type="evidence" value="ECO:0007669"/>
    <property type="project" value="Ensembl"/>
</dbReference>
<dbReference type="GO" id="GO:0043123">
    <property type="term" value="P:positive regulation of canonical NF-kappaB signal transduction"/>
    <property type="evidence" value="ECO:0007669"/>
    <property type="project" value="Ensembl"/>
</dbReference>
<evidence type="ECO:0000313" key="13">
    <source>
        <dbReference type="Ensembl" id="ENSSMRP00000008026.1"/>
    </source>
</evidence>
<dbReference type="GO" id="GO:0051216">
    <property type="term" value="P:cartilage development"/>
    <property type="evidence" value="ECO:0007669"/>
    <property type="project" value="Ensembl"/>
</dbReference>
<dbReference type="GO" id="GO:0097237">
    <property type="term" value="P:cellular response to toxic substance"/>
    <property type="evidence" value="ECO:0007669"/>
    <property type="project" value="Ensembl"/>
</dbReference>
<dbReference type="GO" id="GO:1902287">
    <property type="term" value="P:semaphorin-plexin signaling pathway involved in axon guidance"/>
    <property type="evidence" value="ECO:0007669"/>
    <property type="project" value="Ensembl"/>
</dbReference>
<evidence type="ECO:0000259" key="12">
    <source>
        <dbReference type="SMART" id="SM00272"/>
    </source>
</evidence>
<evidence type="ECO:0000256" key="6">
    <source>
        <dbReference type="ARBA" id="ARBA00023259"/>
    </source>
</evidence>
<dbReference type="GO" id="GO:0071373">
    <property type="term" value="P:cellular response to luteinizing hormone stimulus"/>
    <property type="evidence" value="ECO:0007669"/>
    <property type="project" value="Ensembl"/>
</dbReference>
<dbReference type="GO" id="GO:0000122">
    <property type="term" value="P:negative regulation of transcription by RNA polymerase II"/>
    <property type="evidence" value="ECO:0007669"/>
    <property type="project" value="Ensembl"/>
</dbReference>
<dbReference type="GO" id="GO:1905653">
    <property type="term" value="P:positive regulation of artery morphogenesis"/>
    <property type="evidence" value="ECO:0007669"/>
    <property type="project" value="Ensembl"/>
</dbReference>
<dbReference type="GO" id="GO:0061051">
    <property type="term" value="P:positive regulation of cell growth involved in cardiac muscle cell development"/>
    <property type="evidence" value="ECO:0007669"/>
    <property type="project" value="Ensembl"/>
</dbReference>
<dbReference type="GO" id="GO:0030202">
    <property type="term" value="P:heparin proteoglycan metabolic process"/>
    <property type="evidence" value="ECO:0007669"/>
    <property type="project" value="Ensembl"/>
</dbReference>
<dbReference type="GO" id="GO:0030878">
    <property type="term" value="P:thyroid gland development"/>
    <property type="evidence" value="ECO:0007669"/>
    <property type="project" value="Ensembl"/>
</dbReference>
<dbReference type="SMART" id="SM00272">
    <property type="entry name" value="END"/>
    <property type="match status" value="2"/>
</dbReference>
<evidence type="ECO:0000256" key="5">
    <source>
        <dbReference type="ARBA" id="ARBA00022858"/>
    </source>
</evidence>
<dbReference type="GO" id="GO:0070371">
    <property type="term" value="P:ERK1 and ERK2 cascade"/>
    <property type="evidence" value="ECO:0007669"/>
    <property type="project" value="Ensembl"/>
</dbReference>
<dbReference type="PROSITE" id="PS00270">
    <property type="entry name" value="ENDOTHELIN"/>
    <property type="match status" value="2"/>
</dbReference>
<keyword evidence="3" id="KW-0964">Secreted</keyword>
<dbReference type="GO" id="GO:0014824">
    <property type="term" value="P:artery smooth muscle contraction"/>
    <property type="evidence" value="ECO:0007669"/>
    <property type="project" value="Ensembl"/>
</dbReference>
<dbReference type="GO" id="GO:0086101">
    <property type="term" value="P:endothelin receptor signaling pathway involved in heart process"/>
    <property type="evidence" value="ECO:0007669"/>
    <property type="project" value="Ensembl"/>
</dbReference>
<evidence type="ECO:0000256" key="9">
    <source>
        <dbReference type="ARBA" id="ARBA00046081"/>
    </source>
</evidence>
<dbReference type="GO" id="GO:0031394">
    <property type="term" value="P:positive regulation of prostaglandin biosynthetic process"/>
    <property type="evidence" value="ECO:0007669"/>
    <property type="project" value="Ensembl"/>
</dbReference>
<dbReference type="GO" id="GO:0030335">
    <property type="term" value="P:positive regulation of cell migration"/>
    <property type="evidence" value="ECO:0007669"/>
    <property type="project" value="Ensembl"/>
</dbReference>
<dbReference type="GO" id="GO:0019722">
    <property type="term" value="P:calcium-mediated signaling"/>
    <property type="evidence" value="ECO:0007669"/>
    <property type="project" value="Ensembl"/>
</dbReference>
<dbReference type="GO" id="GO:0160195">
    <property type="term" value="P:negative regulation of phospholipase C/protein kinase C signal transduction"/>
    <property type="evidence" value="ECO:0007669"/>
    <property type="project" value="Ensembl"/>
</dbReference>
<dbReference type="GO" id="GO:0045793">
    <property type="term" value="P:positive regulation of cell size"/>
    <property type="evidence" value="ECO:0007669"/>
    <property type="project" value="Ensembl"/>
</dbReference>
<dbReference type="GO" id="GO:0042474">
    <property type="term" value="P:middle ear morphogenesis"/>
    <property type="evidence" value="ECO:0007669"/>
    <property type="project" value="Ensembl"/>
</dbReference>
<dbReference type="GO" id="GO:0006366">
    <property type="term" value="P:transcription by RNA polymerase II"/>
    <property type="evidence" value="ECO:0007669"/>
    <property type="project" value="Ensembl"/>
</dbReference>
<dbReference type="GO" id="GO:1903537">
    <property type="term" value="P:meiotic cell cycle process involved in oocyte maturation"/>
    <property type="evidence" value="ECO:0007669"/>
    <property type="project" value="Ensembl"/>
</dbReference>
<dbReference type="GO" id="GO:0010629">
    <property type="term" value="P:negative regulation of gene expression"/>
    <property type="evidence" value="ECO:0007669"/>
    <property type="project" value="Ensembl"/>
</dbReference>
<dbReference type="GO" id="GO:0060298">
    <property type="term" value="P:positive regulation of sarcomere organization"/>
    <property type="evidence" value="ECO:0007669"/>
    <property type="project" value="Ensembl"/>
</dbReference>
<dbReference type="GO" id="GO:0003100">
    <property type="term" value="P:regulation of systemic arterial blood pressure by endothelin"/>
    <property type="evidence" value="ECO:0007669"/>
    <property type="project" value="Ensembl"/>
</dbReference>
<dbReference type="GeneTree" id="ENSGT00950000183053"/>
<protein>
    <recommendedName>
        <fullName evidence="8">Endothelin-1</fullName>
    </recommendedName>
</protein>
<dbReference type="GO" id="GO:0003094">
    <property type="term" value="P:glomerular filtration"/>
    <property type="evidence" value="ECO:0007669"/>
    <property type="project" value="Ensembl"/>
</dbReference>
<dbReference type="GO" id="GO:0006885">
    <property type="term" value="P:regulation of pH"/>
    <property type="evidence" value="ECO:0007669"/>
    <property type="project" value="Ensembl"/>
</dbReference>
<dbReference type="Proteomes" id="UP000694421">
    <property type="component" value="Unplaced"/>
</dbReference>
<accession>A0A8D0BGL8</accession>
<dbReference type="GO" id="GO:0035050">
    <property type="term" value="P:embryonic heart tube development"/>
    <property type="evidence" value="ECO:0007669"/>
    <property type="project" value="Ensembl"/>
</dbReference>
<dbReference type="GO" id="GO:0003253">
    <property type="term" value="P:cardiac neural crest cell migration involved in outflow tract morphogenesis"/>
    <property type="evidence" value="ECO:0007669"/>
    <property type="project" value="Ensembl"/>
</dbReference>
<comment type="similarity">
    <text evidence="2">Belongs to the endothelin/sarafotoxin family.</text>
</comment>
<dbReference type="PRINTS" id="PR00365">
    <property type="entry name" value="ENDOTHELIN"/>
</dbReference>
<dbReference type="GO" id="GO:0051248">
    <property type="term" value="P:negative regulation of protein metabolic process"/>
    <property type="evidence" value="ECO:0007669"/>
    <property type="project" value="Ensembl"/>
</dbReference>
<feature type="signal peptide" evidence="11">
    <location>
        <begin position="1"/>
        <end position="22"/>
    </location>
</feature>
<dbReference type="GO" id="GO:0060070">
    <property type="term" value="P:canonical Wnt signaling pathway"/>
    <property type="evidence" value="ECO:0007669"/>
    <property type="project" value="Ensembl"/>
</dbReference>
<dbReference type="GO" id="GO:0045944">
    <property type="term" value="P:positive regulation of transcription by RNA polymerase II"/>
    <property type="evidence" value="ECO:0007669"/>
    <property type="project" value="Ensembl"/>
</dbReference>
<evidence type="ECO:0000313" key="14">
    <source>
        <dbReference type="Proteomes" id="UP000694421"/>
    </source>
</evidence>
<dbReference type="GO" id="GO:0010460">
    <property type="term" value="P:positive regulation of heart rate"/>
    <property type="evidence" value="ECO:0007669"/>
    <property type="project" value="Ensembl"/>
</dbReference>
<evidence type="ECO:0000256" key="7">
    <source>
        <dbReference type="ARBA" id="ARBA00023322"/>
    </source>
</evidence>
<dbReference type="GO" id="GO:0001975">
    <property type="term" value="P:response to amphetamine"/>
    <property type="evidence" value="ECO:0007669"/>
    <property type="project" value="Ensembl"/>
</dbReference>
<dbReference type="GO" id="GO:0070588">
    <property type="term" value="P:calcium ion transmembrane transport"/>
    <property type="evidence" value="ECO:0007669"/>
    <property type="project" value="Ensembl"/>
</dbReference>
<dbReference type="GO" id="GO:0050850">
    <property type="term" value="P:positive regulation of calcium-mediated signaling"/>
    <property type="evidence" value="ECO:0007669"/>
    <property type="project" value="Ensembl"/>
</dbReference>
<evidence type="ECO:0000256" key="8">
    <source>
        <dbReference type="ARBA" id="ARBA00040197"/>
    </source>
</evidence>
<dbReference type="Ensembl" id="ENSSMRT00000009369.1">
    <property type="protein sequence ID" value="ENSSMRP00000008026.1"/>
    <property type="gene ID" value="ENSSMRG00000006432.1"/>
</dbReference>
<dbReference type="GO" id="GO:0048661">
    <property type="term" value="P:positive regulation of smooth muscle cell proliferation"/>
    <property type="evidence" value="ECO:0007669"/>
    <property type="project" value="Ensembl"/>
</dbReference>
<dbReference type="GO" id="GO:0010827">
    <property type="term" value="P:regulation of D-glucose transmembrane transport"/>
    <property type="evidence" value="ECO:0007669"/>
    <property type="project" value="Ensembl"/>
</dbReference>
<dbReference type="GO" id="GO:0045987">
    <property type="term" value="P:positive regulation of smooth muscle contraction"/>
    <property type="evidence" value="ECO:0007669"/>
    <property type="project" value="Ensembl"/>
</dbReference>
<reference evidence="13" key="1">
    <citation type="submission" date="2025-08" db="UniProtKB">
        <authorList>
            <consortium name="Ensembl"/>
        </authorList>
    </citation>
    <scope>IDENTIFICATION</scope>
</reference>
<reference evidence="13" key="2">
    <citation type="submission" date="2025-09" db="UniProtKB">
        <authorList>
            <consortium name="Ensembl"/>
        </authorList>
    </citation>
    <scope>IDENTIFICATION</scope>
</reference>
<dbReference type="PANTHER" id="PTHR13874:SF10">
    <property type="entry name" value="ENDOTHELIN-1"/>
    <property type="match status" value="1"/>
</dbReference>
<keyword evidence="11" id="KW-0732">Signal</keyword>
<dbReference type="GO" id="GO:0046330">
    <property type="term" value="P:positive regulation of JNK cascade"/>
    <property type="evidence" value="ECO:0007669"/>
    <property type="project" value="Ensembl"/>
</dbReference>
<dbReference type="GO" id="GO:0001569">
    <property type="term" value="P:branching involved in blood vessel morphogenesis"/>
    <property type="evidence" value="ECO:0007669"/>
    <property type="project" value="Ensembl"/>
</dbReference>
<dbReference type="GO" id="GO:0141156">
    <property type="term" value="P:cAMP/PKA signal transduction"/>
    <property type="evidence" value="ECO:0007669"/>
    <property type="project" value="Ensembl"/>
</dbReference>
<dbReference type="GO" id="GO:0070101">
    <property type="term" value="P:positive regulation of chemokine-mediated signaling pathway"/>
    <property type="evidence" value="ECO:0007669"/>
    <property type="project" value="Ensembl"/>
</dbReference>
<dbReference type="OMA" id="TDHRNRC"/>
<dbReference type="GO" id="GO:0006874">
    <property type="term" value="P:intracellular calcium ion homeostasis"/>
    <property type="evidence" value="ECO:0007669"/>
    <property type="project" value="Ensembl"/>
</dbReference>
<dbReference type="GO" id="GO:0043491">
    <property type="term" value="P:phosphatidylinositol 3-kinase/protein kinase B signal transduction"/>
    <property type="evidence" value="ECO:0007669"/>
    <property type="project" value="Ensembl"/>
</dbReference>
<dbReference type="GO" id="GO:0072011">
    <property type="term" value="P:glomerular endothelium development"/>
    <property type="evidence" value="ECO:0007669"/>
    <property type="project" value="Ensembl"/>
</dbReference>
<dbReference type="InterPro" id="IPR001928">
    <property type="entry name" value="Endothln-like_toxin"/>
</dbReference>
<dbReference type="GO" id="GO:0035815">
    <property type="term" value="P:positive regulation of renal sodium excretion"/>
    <property type="evidence" value="ECO:0007669"/>
    <property type="project" value="Ensembl"/>
</dbReference>
<keyword evidence="14" id="KW-1185">Reference proteome</keyword>
<dbReference type="GO" id="GO:0045840">
    <property type="term" value="P:positive regulation of mitotic nuclear division"/>
    <property type="evidence" value="ECO:0007669"/>
    <property type="project" value="Ensembl"/>
</dbReference>
<dbReference type="GO" id="GO:0009953">
    <property type="term" value="P:dorsal/ventral pattern formation"/>
    <property type="evidence" value="ECO:0007669"/>
    <property type="project" value="Ensembl"/>
</dbReference>
<dbReference type="AlphaFoldDB" id="A0A8D0BGL8"/>
<dbReference type="GO" id="GO:0005615">
    <property type="term" value="C:extracellular space"/>
    <property type="evidence" value="ECO:0007669"/>
    <property type="project" value="Ensembl"/>
</dbReference>
<dbReference type="GO" id="GO:0046887">
    <property type="term" value="P:positive regulation of hormone secretion"/>
    <property type="evidence" value="ECO:0007669"/>
    <property type="project" value="Ensembl"/>
</dbReference>
<feature type="region of interest" description="Disordered" evidence="10">
    <location>
        <begin position="25"/>
        <end position="44"/>
    </location>
</feature>
<dbReference type="GO" id="GO:0097018">
    <property type="term" value="P:renal albumin absorption"/>
    <property type="evidence" value="ECO:0007669"/>
    <property type="project" value="Ensembl"/>
</dbReference>
<keyword evidence="7" id="KW-0839">Vasoconstrictor</keyword>
<comment type="subcellular location">
    <subcellularLocation>
        <location evidence="1">Secreted</location>
    </subcellularLocation>
</comment>